<protein>
    <submittedName>
        <fullName evidence="2">DUF2273 domain-containing protein</fullName>
    </submittedName>
</protein>
<evidence type="ECO:0000313" key="3">
    <source>
        <dbReference type="Proteomes" id="UP001275867"/>
    </source>
</evidence>
<sequence length="64" mass="7021">MKAIFDEYKLPIIGGVVGLIIAVLLVTIGFFQTLLLIIMVGVGTAIGLYLDKSHLLDEYLNNKE</sequence>
<dbReference type="RefSeq" id="WP_057783960.1">
    <property type="nucleotide sequence ID" value="NZ_BJWE01000020.1"/>
</dbReference>
<keyword evidence="1" id="KW-0812">Transmembrane</keyword>
<accession>A0AAP5WBQ2</accession>
<evidence type="ECO:0000256" key="1">
    <source>
        <dbReference type="SAM" id="Phobius"/>
    </source>
</evidence>
<dbReference type="EMBL" id="WERX01000017">
    <property type="protein sequence ID" value="MDV7694448.1"/>
    <property type="molecule type" value="Genomic_DNA"/>
</dbReference>
<keyword evidence="1" id="KW-0472">Membrane</keyword>
<dbReference type="Pfam" id="PF10031">
    <property type="entry name" value="DUF2273"/>
    <property type="match status" value="1"/>
</dbReference>
<feature type="transmembrane region" description="Helical" evidence="1">
    <location>
        <begin position="12"/>
        <end position="28"/>
    </location>
</feature>
<reference evidence="2" key="1">
    <citation type="submission" date="2019-10" db="EMBL/GenBank/DDBJ databases">
        <title>Malate fermentation in French cider.</title>
        <authorList>
            <person name="Cousin F.J."/>
            <person name="Medina Fernandez S."/>
            <person name="Misery B."/>
            <person name="Laplace J.-M."/>
            <person name="Cretenet M."/>
        </authorList>
    </citation>
    <scope>NUCLEOTIDE SEQUENCE</scope>
    <source>
        <strain evidence="2">UCMA15901</strain>
    </source>
</reference>
<name>A0AAP5WBQ2_9LACO</name>
<dbReference type="Proteomes" id="UP001275867">
    <property type="component" value="Unassembled WGS sequence"/>
</dbReference>
<comment type="caution">
    <text evidence="2">The sequence shown here is derived from an EMBL/GenBank/DDBJ whole genome shotgun (WGS) entry which is preliminary data.</text>
</comment>
<evidence type="ECO:0000313" key="2">
    <source>
        <dbReference type="EMBL" id="MDV7694448.1"/>
    </source>
</evidence>
<organism evidence="2 3">
    <name type="scientific">Pediococcus parvulus</name>
    <dbReference type="NCBI Taxonomy" id="54062"/>
    <lineage>
        <taxon>Bacteria</taxon>
        <taxon>Bacillati</taxon>
        <taxon>Bacillota</taxon>
        <taxon>Bacilli</taxon>
        <taxon>Lactobacillales</taxon>
        <taxon>Lactobacillaceae</taxon>
        <taxon>Pediococcus</taxon>
    </lineage>
</organism>
<keyword evidence="1" id="KW-1133">Transmembrane helix</keyword>
<dbReference type="InterPro" id="IPR018730">
    <property type="entry name" value="DUF2273"/>
</dbReference>
<gene>
    <name evidence="2" type="ORF">GA842_06085</name>
</gene>
<proteinExistence type="predicted"/>
<dbReference type="AlphaFoldDB" id="A0AAP5WBQ2"/>